<evidence type="ECO:0000256" key="7">
    <source>
        <dbReference type="ARBA" id="ARBA00023054"/>
    </source>
</evidence>
<dbReference type="VEuPathDB" id="FungiDB:SCODWIG_03625"/>
<evidence type="ECO:0000256" key="2">
    <source>
        <dbReference type="ARBA" id="ARBA00009729"/>
    </source>
</evidence>
<feature type="domain" description="Autophagy protein ATG17-like" evidence="11">
    <location>
        <begin position="173"/>
        <end position="495"/>
    </location>
</feature>
<proteinExistence type="inferred from homology"/>
<keyword evidence="7 9" id="KW-0175">Coiled coil</keyword>
<dbReference type="GO" id="GO:0000045">
    <property type="term" value="P:autophagosome assembly"/>
    <property type="evidence" value="ECO:0007669"/>
    <property type="project" value="UniProtKB-UniRule"/>
</dbReference>
<feature type="region of interest" description="Disordered" evidence="10">
    <location>
        <begin position="99"/>
        <end position="119"/>
    </location>
</feature>
<feature type="coiled-coil region" evidence="9">
    <location>
        <begin position="713"/>
        <end position="768"/>
    </location>
</feature>
<keyword evidence="8" id="KW-0472">Membrane</keyword>
<keyword evidence="4 8" id="KW-0813">Transport</keyword>
<dbReference type="GO" id="GO:1990316">
    <property type="term" value="C:Atg1/ULK1 kinase complex"/>
    <property type="evidence" value="ECO:0007669"/>
    <property type="project" value="TreeGrafter"/>
</dbReference>
<evidence type="ECO:0000256" key="3">
    <source>
        <dbReference type="ARBA" id="ARBA00013804"/>
    </source>
</evidence>
<feature type="coiled-coil region" evidence="9">
    <location>
        <begin position="801"/>
        <end position="846"/>
    </location>
</feature>
<gene>
    <name evidence="13" type="ORF">SCODWIG_03625</name>
</gene>
<feature type="coiled-coil region" evidence="9">
    <location>
        <begin position="605"/>
        <end position="632"/>
    </location>
</feature>
<evidence type="ECO:0000256" key="10">
    <source>
        <dbReference type="SAM" id="MobiDB-lite"/>
    </source>
</evidence>
<reference evidence="14" key="1">
    <citation type="submission" date="2018-06" db="EMBL/GenBank/DDBJ databases">
        <authorList>
            <person name="Guldener U."/>
        </authorList>
    </citation>
    <scope>NUCLEOTIDE SEQUENCE [LARGE SCALE GENOMIC DNA]</scope>
    <source>
        <strain evidence="14">UTAD17</strain>
    </source>
</reference>
<accession>A0A376BBE4</accession>
<dbReference type="GO" id="GO:1903599">
    <property type="term" value="P:positive regulation of autophagy of mitochondrion"/>
    <property type="evidence" value="ECO:0007669"/>
    <property type="project" value="UniProtKB-UniRule"/>
</dbReference>
<name>A0A376BBE4_9ASCO</name>
<dbReference type="GO" id="GO:0034045">
    <property type="term" value="C:phagophore assembly site membrane"/>
    <property type="evidence" value="ECO:0007669"/>
    <property type="project" value="UniProtKB-SubCell"/>
</dbReference>
<feature type="region of interest" description="Disordered" evidence="10">
    <location>
        <begin position="851"/>
        <end position="874"/>
    </location>
</feature>
<dbReference type="Pfam" id="PF04108">
    <property type="entry name" value="ATG17_like"/>
    <property type="match status" value="1"/>
</dbReference>
<evidence type="ECO:0000313" key="13">
    <source>
        <dbReference type="EMBL" id="SSD61864.1"/>
    </source>
</evidence>
<evidence type="ECO:0000256" key="6">
    <source>
        <dbReference type="ARBA" id="ARBA00023006"/>
    </source>
</evidence>
<dbReference type="InterPro" id="IPR019460">
    <property type="entry name" value="Atg11_C"/>
</dbReference>
<dbReference type="GO" id="GO:0034727">
    <property type="term" value="P:piecemeal microautophagy of the nucleus"/>
    <property type="evidence" value="ECO:0007669"/>
    <property type="project" value="TreeGrafter"/>
</dbReference>
<comment type="similarity">
    <text evidence="2 8">Belongs to the ATG11 family.</text>
</comment>
<keyword evidence="6 8" id="KW-0072">Autophagy</keyword>
<dbReference type="Pfam" id="PF10377">
    <property type="entry name" value="ATG11"/>
    <property type="match status" value="1"/>
</dbReference>
<dbReference type="GO" id="GO:0061709">
    <property type="term" value="P:reticulophagy"/>
    <property type="evidence" value="ECO:0007669"/>
    <property type="project" value="TreeGrafter"/>
</dbReference>
<keyword evidence="8" id="KW-0926">Vacuole</keyword>
<comment type="subcellular location">
    <subcellularLocation>
        <location evidence="8">Preautophagosomal structure membrane</location>
        <topology evidence="8">Peripheral membrane protein</topology>
    </subcellularLocation>
    <subcellularLocation>
        <location evidence="1 8">Vacuole membrane</location>
        <topology evidence="1 8">Peripheral membrane protein</topology>
    </subcellularLocation>
    <text evidence="8">During pexophagy, accumulates in the vacuolar membrane region, where the peroxisomes contact the vacuole.</text>
</comment>
<evidence type="ECO:0000256" key="1">
    <source>
        <dbReference type="ARBA" id="ARBA00004148"/>
    </source>
</evidence>
<dbReference type="InterPro" id="IPR045326">
    <property type="entry name" value="ATG17-like_dom"/>
</dbReference>
<keyword evidence="5 8" id="KW-0653">Protein transport</keyword>
<dbReference type="GO" id="GO:0019901">
    <property type="term" value="F:protein kinase binding"/>
    <property type="evidence" value="ECO:0007669"/>
    <property type="project" value="TreeGrafter"/>
</dbReference>
<evidence type="ECO:0000313" key="14">
    <source>
        <dbReference type="Proteomes" id="UP000262825"/>
    </source>
</evidence>
<comment type="subunit">
    <text evidence="8">Homodimer.</text>
</comment>
<protein>
    <recommendedName>
        <fullName evidence="3 8">Autophagy-related protein 11</fullName>
    </recommendedName>
</protein>
<dbReference type="Proteomes" id="UP000262825">
    <property type="component" value="Unassembled WGS sequence"/>
</dbReference>
<dbReference type="GO" id="GO:0034517">
    <property type="term" value="P:ribophagy"/>
    <property type="evidence" value="ECO:0007669"/>
    <property type="project" value="TreeGrafter"/>
</dbReference>
<dbReference type="EMBL" id="UFAJ01000945">
    <property type="protein sequence ID" value="SSD61864.1"/>
    <property type="molecule type" value="Genomic_DNA"/>
</dbReference>
<dbReference type="GO" id="GO:0005774">
    <property type="term" value="C:vacuolar membrane"/>
    <property type="evidence" value="ECO:0007669"/>
    <property type="project" value="UniProtKB-SubCell"/>
</dbReference>
<comment type="function">
    <text evidence="8">Involved in cytoplasm to vacuole transport (Cvt), pexophagy, mitophagy and nucleophagy. Recruits mitochondria for their selective degradation via autophagy (mitophagy) during starvation. Works as scaffold proteins that recruit ATG proteins to the pre-autophagosome (PAS), the site of vesicle/autophagosome formation. Required for the Cvt vesicles completion.</text>
</comment>
<dbReference type="PANTHER" id="PTHR13222:SF1">
    <property type="entry name" value="RB1-INDUCIBLE COILED-COIL PROTEIN 1"/>
    <property type="match status" value="1"/>
</dbReference>
<dbReference type="InterPro" id="IPR040040">
    <property type="entry name" value="ATG11"/>
</dbReference>
<dbReference type="GO" id="GO:0000422">
    <property type="term" value="P:autophagy of mitochondrion"/>
    <property type="evidence" value="ECO:0007669"/>
    <property type="project" value="TreeGrafter"/>
</dbReference>
<evidence type="ECO:0000256" key="8">
    <source>
        <dbReference type="RuleBase" id="RU367075"/>
    </source>
</evidence>
<evidence type="ECO:0000256" key="4">
    <source>
        <dbReference type="ARBA" id="ARBA00022448"/>
    </source>
</evidence>
<dbReference type="PANTHER" id="PTHR13222">
    <property type="entry name" value="RB1-INDUCIBLE COILED-COIL"/>
    <property type="match status" value="1"/>
</dbReference>
<organism evidence="13 14">
    <name type="scientific">Saccharomycodes ludwigii</name>
    <dbReference type="NCBI Taxonomy" id="36035"/>
    <lineage>
        <taxon>Eukaryota</taxon>
        <taxon>Fungi</taxon>
        <taxon>Dikarya</taxon>
        <taxon>Ascomycota</taxon>
        <taxon>Saccharomycotina</taxon>
        <taxon>Saccharomycetes</taxon>
        <taxon>Saccharomycodales</taxon>
        <taxon>Saccharomycodaceae</taxon>
        <taxon>Saccharomycodes</taxon>
    </lineage>
</organism>
<keyword evidence="14" id="KW-1185">Reference proteome</keyword>
<dbReference type="GO" id="GO:0060090">
    <property type="term" value="F:molecular adaptor activity"/>
    <property type="evidence" value="ECO:0007669"/>
    <property type="project" value="TreeGrafter"/>
</dbReference>
<evidence type="ECO:0000256" key="5">
    <source>
        <dbReference type="ARBA" id="ARBA00022927"/>
    </source>
</evidence>
<dbReference type="AlphaFoldDB" id="A0A376BBE4"/>
<evidence type="ECO:0000259" key="11">
    <source>
        <dbReference type="Pfam" id="PF04108"/>
    </source>
</evidence>
<evidence type="ECO:0000256" key="9">
    <source>
        <dbReference type="SAM" id="Coils"/>
    </source>
</evidence>
<evidence type="ECO:0000259" key="12">
    <source>
        <dbReference type="Pfam" id="PF10377"/>
    </source>
</evidence>
<sequence>MNIVSEMNPNNITLINVVTGTKLIINMAIYRHIDALKAYIQKQWNIPTPEIFIMLPFGLKLKNQDFKNKLIGVEVLYVFHRRIFSFLKAPPLHTNFESDTEENIEKSKKNTKISPPSNGSITAPVNLAYKDKMNELLDITDPIPNLLKPLPSPFADFVHDEQLRAQYYKSFAQTNLGWLNALYIDVKYYYKILEGFSDMNSNFIQGIDAAVRYLEVYYHTTEKSYREVFKFYKDLQKHSNASNWVSIYKDILSTLKCVFPQRNFTKLADYFDFVKLTSAYEELNECEESLNESFMKIDHKLKGLENIIKGEIIEILSNLKHKITEKLHPDLSFEDKLFSKFKEYCETVKDMTDTLNNEYSNSLLGKMLNDYIPQLSIMATSLYSKATQLLEDKRAVQLSILEFMGIISFIQVEALKIKDMVTEGYEARLELYKKLQLNFGVLEDFPVIYGLYLIELYRRKLWAEQLNTELKIFFNLDLLKLKDDELKMRNMWLKDLDLAGNKKNDNDSAGNSSVLLLLTSFANKDCDIVTDLITESDFQLEALDAFYKISLDDINEYLTSLKVLGVNKVAVDDILLFRLQQVVNFKMSFPNKKKEHIVCDPNIYLHQKNELLRSYKLRIQRLEAQLHIKEMENLGSWPAGIFKNCNKNTYYNDSDNQRHLCSNSNHSLRPFETASVNSSLILNNSVSVIGVDDNEKLSSKTIKNNDQALLKELNFLKLNNKDLKLEIQKYNSKISDLETESKCYKDALNILNEDYSTLASKIKNWENKEYELNTQFQNQLKDIVEANNANLQISKDWKSSYEEVVETKNNLLANMQNMQEEFNAEKNELNLQIENYQKQLGDLMLKTPRSSQIAHEASIHSDDNPSKQLTTSDDQVQKEDTNELEQVLNQYIIELFNIVINDIFLLENIGLLLERDCVDGKQTLVIKRVKGLRKRLEESTSTPGMEIQMNSSLITELKFLFQNIKNDASSRMDFLQFVRSMYGGEKIYENSVMKRFKDIEMLAKKLTKDIKKNKQNNGLKRQIAVKDFQVGDLALFLPARLGKYEPSGYSSSVNSSLSSIDLTSPTLMRPSSSINSGIDMVLSSKINSTNININHHHRQSNNNNDKDKDKDDYNNGTWAVFTITENIRYFVQDPLYTNEEWFIGEITKLEKHIASQDVNPFRLDIGTVWYSVSVNIVYPQSIIE</sequence>
<dbReference type="GO" id="GO:0015031">
    <property type="term" value="P:protein transport"/>
    <property type="evidence" value="ECO:0007669"/>
    <property type="project" value="UniProtKB-KW"/>
</dbReference>
<feature type="domain" description="Autophagy-related protein 11 C-terminal" evidence="12">
    <location>
        <begin position="989"/>
        <end position="1175"/>
    </location>
</feature>